<organism evidence="1 2">
    <name type="scientific">Coemansia aciculifera</name>
    <dbReference type="NCBI Taxonomy" id="417176"/>
    <lineage>
        <taxon>Eukaryota</taxon>
        <taxon>Fungi</taxon>
        <taxon>Fungi incertae sedis</taxon>
        <taxon>Zoopagomycota</taxon>
        <taxon>Kickxellomycotina</taxon>
        <taxon>Kickxellomycetes</taxon>
        <taxon>Kickxellales</taxon>
        <taxon>Kickxellaceae</taxon>
        <taxon>Coemansia</taxon>
    </lineage>
</organism>
<evidence type="ECO:0000313" key="1">
    <source>
        <dbReference type="EMBL" id="KAJ2892247.1"/>
    </source>
</evidence>
<keyword evidence="2" id="KW-1185">Reference proteome</keyword>
<proteinExistence type="predicted"/>
<gene>
    <name evidence="1" type="ORF">IWW38_003294</name>
</gene>
<protein>
    <submittedName>
        <fullName evidence="1">Uncharacterized protein</fullName>
    </submittedName>
</protein>
<sequence>TLLCADQFDVSGLRDLCWQNLVKRISVESVWEIWSIAVDLEAAAEQRACLLFCSRNFTALCHCQSTMWAPAHLLRLVLASDTLNVVSEELLFETVVRWSEFCEDDDAVSQRRVSATGGSMSASLSLLSAERHITRPMSAATTAKHAPADEGVLKCYRSPSNLSQLLPPTRSSPLIAAGNRRRSGNPRRKPELTREAYTDALQLSSTSMPSPDGNSPRFSISPTTKLFASPCDLSAATESSSMNSSAWGRLQDRKQFLATLLPCIRFPMMDKNFLLRVVERNTELMALPLMKDLVIEAYRFHAFNPPPPVAVVPGRASECYAKREYASPVVHAKIILPLNTTDDLALSRSQRRKQYTVQKIDIKSIDFSSK</sequence>
<accession>A0ACC1M162</accession>
<name>A0ACC1M162_9FUNG</name>
<evidence type="ECO:0000313" key="2">
    <source>
        <dbReference type="Proteomes" id="UP001139981"/>
    </source>
</evidence>
<reference evidence="1" key="1">
    <citation type="submission" date="2022-07" db="EMBL/GenBank/DDBJ databases">
        <title>Phylogenomic reconstructions and comparative analyses of Kickxellomycotina fungi.</title>
        <authorList>
            <person name="Reynolds N.K."/>
            <person name="Stajich J.E."/>
            <person name="Barry K."/>
            <person name="Grigoriev I.V."/>
            <person name="Crous P."/>
            <person name="Smith M.E."/>
        </authorList>
    </citation>
    <scope>NUCLEOTIDE SEQUENCE</scope>
    <source>
        <strain evidence="1">CBS 190363</strain>
    </source>
</reference>
<dbReference type="Proteomes" id="UP001139981">
    <property type="component" value="Unassembled WGS sequence"/>
</dbReference>
<feature type="non-terminal residue" evidence="1">
    <location>
        <position position="1"/>
    </location>
</feature>
<dbReference type="EMBL" id="JANBVB010000779">
    <property type="protein sequence ID" value="KAJ2892247.1"/>
    <property type="molecule type" value="Genomic_DNA"/>
</dbReference>
<comment type="caution">
    <text evidence="1">The sequence shown here is derived from an EMBL/GenBank/DDBJ whole genome shotgun (WGS) entry which is preliminary data.</text>
</comment>